<evidence type="ECO:0000313" key="2">
    <source>
        <dbReference type="Proteomes" id="UP000322634"/>
    </source>
</evidence>
<dbReference type="OrthoDB" id="3820382at2"/>
<organism evidence="1 2">
    <name type="scientific">Actinomadura syzygii</name>
    <dbReference type="NCBI Taxonomy" id="1427538"/>
    <lineage>
        <taxon>Bacteria</taxon>
        <taxon>Bacillati</taxon>
        <taxon>Actinomycetota</taxon>
        <taxon>Actinomycetes</taxon>
        <taxon>Streptosporangiales</taxon>
        <taxon>Thermomonosporaceae</taxon>
        <taxon>Actinomadura</taxon>
    </lineage>
</organism>
<dbReference type="Gene3D" id="3.40.50.300">
    <property type="entry name" value="P-loop containing nucleotide triphosphate hydrolases"/>
    <property type="match status" value="1"/>
</dbReference>
<dbReference type="Proteomes" id="UP000322634">
    <property type="component" value="Unassembled WGS sequence"/>
</dbReference>
<reference evidence="1 2" key="1">
    <citation type="submission" date="2019-08" db="EMBL/GenBank/DDBJ databases">
        <title>Actinomadura sp. nov. CYP1-5 isolated from mountain soil.</title>
        <authorList>
            <person name="Songsumanus A."/>
            <person name="Kuncharoen N."/>
            <person name="Kudo T."/>
            <person name="Yuki M."/>
            <person name="Igarashi Y."/>
            <person name="Tanasupawat S."/>
        </authorList>
    </citation>
    <scope>NUCLEOTIDE SEQUENCE [LARGE SCALE GENOMIC DNA]</scope>
    <source>
        <strain evidence="1 2">GKU157</strain>
    </source>
</reference>
<name>A0A5D0TS21_9ACTN</name>
<dbReference type="InterPro" id="IPR027417">
    <property type="entry name" value="P-loop_NTPase"/>
</dbReference>
<protein>
    <submittedName>
        <fullName evidence="1">Uncharacterized protein</fullName>
    </submittedName>
</protein>
<proteinExistence type="predicted"/>
<accession>A0A5D0TS21</accession>
<sequence>MTADAAALRARLRHVRWIGGGSGAGKSTVARRIASRHSLRVYSTDDAMPDHAARSTPDDAPHLNAFKAMSMDERWVNRSPETMLDTFHWFRGEGFGLIIEDLLRLPADTGVVVEGFRLLPRLVEPLLADPGHAVWLLPTPEFRLAAFDGRGWDMPSKTGDPGRARRNLLERDRMFTDLLSAEAKRLGLAVIEIDTAMDEDESAERVTRALGL</sequence>
<gene>
    <name evidence="1" type="ORF">FXF65_36175</name>
</gene>
<dbReference type="EMBL" id="VSFF01000015">
    <property type="protein sequence ID" value="TYC09111.1"/>
    <property type="molecule type" value="Genomic_DNA"/>
</dbReference>
<comment type="caution">
    <text evidence="1">The sequence shown here is derived from an EMBL/GenBank/DDBJ whole genome shotgun (WGS) entry which is preliminary data.</text>
</comment>
<dbReference type="SUPFAM" id="SSF52540">
    <property type="entry name" value="P-loop containing nucleoside triphosphate hydrolases"/>
    <property type="match status" value="1"/>
</dbReference>
<keyword evidence="2" id="KW-1185">Reference proteome</keyword>
<dbReference type="AlphaFoldDB" id="A0A5D0TS21"/>
<evidence type="ECO:0000313" key="1">
    <source>
        <dbReference type="EMBL" id="TYC09111.1"/>
    </source>
</evidence>